<feature type="region of interest" description="Disordered" evidence="1">
    <location>
        <begin position="570"/>
        <end position="597"/>
    </location>
</feature>
<sequence length="1088" mass="111485">MNTHLKPISVWVAAGLITVGAGLLSSQALAATAAGTDIKNLATVTYEDESGNSYTATSNEAIVTVAQIYSATIEQDLNTTGSPGQTVYLPHVLTNTGNGADTYTLTFAQNLPGTDTRGTDTIDATTLKLFNDANNNGQPDAGETEFTSGDTVTLNAGEQMNLMLAAAVPTTAVPGDTLGVTLEAEAHDGTAAPIDGSVTDIGDNNDALPDTNASLITVTNDAVVNITKSATHLENVGTETALGIDLDGDGGTDRELSLIRYTVTVSNTGNTDAKDVTIFDGIPDGTIYVASSTGGLYDASSSGLLTVNGDTPINFAANLVDESTHGVDLDQDGTNDTAENQIDGGLDLNSNGLTTDTAVPGVYAIDSQLASNTTISMTFYVAYSPETMEGDTEIGNVAYSCSDLNGDGDYDDAGECNDPNPTTAGPDPSNPTTTTTTTTTGVGIIDTGTETGTSGGGDSDGTDNNIQTVDTAAAGSEVFFYNKIINNGNTTDSFDLSTVNVSFPTGTTFEYWNADGTAQLVDTNGNVTPDSGPIDPSTCTDAAVTIDGITVNCNETLFRVVANLPSDAADSPTPFEATTTATSFNDATKTDSKTERLDNITGPTVDIANTPITTIDPAVDVDPVLLAGGVLTSADVATVFNDEPLGSTVIAPIYIANEGGSSDSFLLSAEGSYNGASWETALPTGWTVVFKHNGIDTDADGTVDIAATGNVITSTPTIPAGAVLWVNAEITIPSDPTQALADSDQTAAIDANSDGDMDYIISLVATSDASNASNRKVEAFDVVTDASIDITPASLSNQIEPGGSVTYDHTLGNNGNTTETVDLSSGNNMTGFNNTITIDTDGDGTPDTEVGNLCDAPVTTPIIVQQADGSTANVEVTCDATDGTDTVPSLTLEPGETIPMEVTVFAPTDATSGTNNLTTITAVSTTDPTVTAQGQDNSEVVKGQVRLYKYADLDTDCDGVADTDKTFLKEQTTNVEPGQCVVWKLIAVNEGTSDALNTVITDQLTEYSQFHAGGSLVSCRNTTDAGAVVALADATYPLQSDDLGPLCNPDGTTGTDVTGAVSGNTVTFTVGTLVPGDKAVGDFVVKID</sequence>
<dbReference type="AlphaFoldDB" id="A0A1T4UKA3"/>
<feature type="region of interest" description="Disordered" evidence="1">
    <location>
        <begin position="410"/>
        <end position="466"/>
    </location>
</feature>
<reference evidence="4 5" key="1">
    <citation type="submission" date="2017-02" db="EMBL/GenBank/DDBJ databases">
        <authorList>
            <person name="Peterson S.W."/>
        </authorList>
    </citation>
    <scope>NUCLEOTIDE SEQUENCE [LARGE SCALE GENOMIC DNA]</scope>
    <source>
        <strain evidence="4 5">CECT 9189</strain>
    </source>
</reference>
<evidence type="ECO:0000256" key="1">
    <source>
        <dbReference type="SAM" id="MobiDB-lite"/>
    </source>
</evidence>
<feature type="compositionally biased region" description="Basic and acidic residues" evidence="1">
    <location>
        <begin position="588"/>
        <end position="597"/>
    </location>
</feature>
<name>A0A1T4UKA3_9GAMM</name>
<evidence type="ECO:0000259" key="3">
    <source>
        <dbReference type="Pfam" id="PF01345"/>
    </source>
</evidence>
<feature type="compositionally biased region" description="Low complexity" evidence="1">
    <location>
        <begin position="425"/>
        <end position="452"/>
    </location>
</feature>
<dbReference type="Proteomes" id="UP000191116">
    <property type="component" value="Unassembled WGS sequence"/>
</dbReference>
<dbReference type="Pfam" id="PF01345">
    <property type="entry name" value="DUF11"/>
    <property type="match status" value="1"/>
</dbReference>
<evidence type="ECO:0000313" key="4">
    <source>
        <dbReference type="EMBL" id="SKA53119.1"/>
    </source>
</evidence>
<organism evidence="4 5">
    <name type="scientific">Photobacterium toruni</name>
    <dbReference type="NCBI Taxonomy" id="1935446"/>
    <lineage>
        <taxon>Bacteria</taxon>
        <taxon>Pseudomonadati</taxon>
        <taxon>Pseudomonadota</taxon>
        <taxon>Gammaproteobacteria</taxon>
        <taxon>Vibrionales</taxon>
        <taxon>Vibrionaceae</taxon>
        <taxon>Photobacterium</taxon>
    </lineage>
</organism>
<feature type="compositionally biased region" description="Polar residues" evidence="1">
    <location>
        <begin position="576"/>
        <end position="587"/>
    </location>
</feature>
<evidence type="ECO:0000256" key="2">
    <source>
        <dbReference type="SAM" id="SignalP"/>
    </source>
</evidence>
<evidence type="ECO:0000313" key="5">
    <source>
        <dbReference type="Proteomes" id="UP000191116"/>
    </source>
</evidence>
<protein>
    <recommendedName>
        <fullName evidence="3">DUF11 domain-containing protein</fullName>
    </recommendedName>
</protein>
<feature type="signal peptide" evidence="2">
    <location>
        <begin position="1"/>
        <end position="30"/>
    </location>
</feature>
<dbReference type="NCBIfam" id="TIGR01451">
    <property type="entry name" value="B_ant_repeat"/>
    <property type="match status" value="1"/>
</dbReference>
<proteinExistence type="predicted"/>
<keyword evidence="2" id="KW-0732">Signal</keyword>
<dbReference type="EMBL" id="FUWP01000026">
    <property type="protein sequence ID" value="SKA53119.1"/>
    <property type="molecule type" value="Genomic_DNA"/>
</dbReference>
<feature type="chain" id="PRO_5013318493" description="DUF11 domain-containing protein" evidence="2">
    <location>
        <begin position="31"/>
        <end position="1088"/>
    </location>
</feature>
<dbReference type="InterPro" id="IPR047589">
    <property type="entry name" value="DUF11_rpt"/>
</dbReference>
<dbReference type="RefSeq" id="WP_235866991.1">
    <property type="nucleotide sequence ID" value="NZ_AP024855.1"/>
</dbReference>
<gene>
    <name evidence="4" type="ORF">CZ814_03383</name>
</gene>
<dbReference type="InterPro" id="IPR001434">
    <property type="entry name" value="OmcB-like_DUF11"/>
</dbReference>
<feature type="domain" description="DUF11" evidence="3">
    <location>
        <begin position="259"/>
        <end position="302"/>
    </location>
</feature>
<accession>A0A1T4UKA3</accession>